<evidence type="ECO:0000313" key="5">
    <source>
        <dbReference type="EMBL" id="QNS08527.1"/>
    </source>
</evidence>
<dbReference type="AlphaFoldDB" id="A0A7H1BIH2"/>
<dbReference type="Pfam" id="PF00575">
    <property type="entry name" value="S1"/>
    <property type="match status" value="1"/>
</dbReference>
<name>A0A7H1BIH2_9ACTN</name>
<feature type="domain" description="S1 motif" evidence="4">
    <location>
        <begin position="86"/>
        <end position="159"/>
    </location>
</feature>
<sequence>MRVVEVVGFDGGDVIVRAGEDGAPGRIPAGEVSMRPGGSAREVFEAGQLVEAEEFGVREQDGALLLSARACEIPALRAFLAGLEPGQRVTGTVASVRPFGAFVHVDGEPEGRCTGLIQIPELSWSPVSHPCEVVEAGRRITAEVIVAEPRTGQVSLSLKAVAGDGQDGP</sequence>
<organism evidence="5 6">
    <name type="scientific">Streptomyces xanthii</name>
    <dbReference type="NCBI Taxonomy" id="2768069"/>
    <lineage>
        <taxon>Bacteria</taxon>
        <taxon>Bacillati</taxon>
        <taxon>Actinomycetota</taxon>
        <taxon>Actinomycetes</taxon>
        <taxon>Kitasatosporales</taxon>
        <taxon>Streptomycetaceae</taxon>
        <taxon>Streptomyces</taxon>
    </lineage>
</organism>
<dbReference type="EMBL" id="CP061281">
    <property type="protein sequence ID" value="QNS08527.1"/>
    <property type="molecule type" value="Genomic_DNA"/>
</dbReference>
<evidence type="ECO:0000256" key="1">
    <source>
        <dbReference type="ARBA" id="ARBA00006767"/>
    </source>
</evidence>
<dbReference type="GO" id="GO:0022627">
    <property type="term" value="C:cytosolic small ribosomal subunit"/>
    <property type="evidence" value="ECO:0007669"/>
    <property type="project" value="TreeGrafter"/>
</dbReference>
<keyword evidence="2" id="KW-0689">Ribosomal protein</keyword>
<evidence type="ECO:0000256" key="3">
    <source>
        <dbReference type="ARBA" id="ARBA00023274"/>
    </source>
</evidence>
<dbReference type="GO" id="GO:0006412">
    <property type="term" value="P:translation"/>
    <property type="evidence" value="ECO:0007669"/>
    <property type="project" value="TreeGrafter"/>
</dbReference>
<feature type="domain" description="S1 motif" evidence="4">
    <location>
        <begin position="1"/>
        <end position="69"/>
    </location>
</feature>
<reference evidence="5 6" key="1">
    <citation type="submission" date="2020-09" db="EMBL/GenBank/DDBJ databases">
        <title>A novel species.</title>
        <authorList>
            <person name="Gao J."/>
        </authorList>
    </citation>
    <scope>NUCLEOTIDE SEQUENCE [LARGE SCALE GENOMIC DNA]</scope>
    <source>
        <strain evidence="5 6">CRXT-Y-14</strain>
    </source>
</reference>
<evidence type="ECO:0000313" key="6">
    <source>
        <dbReference type="Proteomes" id="UP000516428"/>
    </source>
</evidence>
<evidence type="ECO:0000256" key="2">
    <source>
        <dbReference type="ARBA" id="ARBA00022980"/>
    </source>
</evidence>
<keyword evidence="6" id="KW-1185">Reference proteome</keyword>
<dbReference type="PANTHER" id="PTHR10724">
    <property type="entry name" value="30S RIBOSOMAL PROTEIN S1"/>
    <property type="match status" value="1"/>
</dbReference>
<dbReference type="InterPro" id="IPR012340">
    <property type="entry name" value="NA-bd_OB-fold"/>
</dbReference>
<dbReference type="SMART" id="SM00316">
    <property type="entry name" value="S1"/>
    <property type="match status" value="2"/>
</dbReference>
<dbReference type="InterPro" id="IPR050437">
    <property type="entry name" value="Ribos_protein_bS1-like"/>
</dbReference>
<dbReference type="Gene3D" id="2.40.50.140">
    <property type="entry name" value="Nucleic acid-binding proteins"/>
    <property type="match status" value="1"/>
</dbReference>
<protein>
    <submittedName>
        <fullName evidence="5">S1 RNA-binding domain-containing protein</fullName>
    </submittedName>
</protein>
<proteinExistence type="inferred from homology"/>
<dbReference type="InterPro" id="IPR003029">
    <property type="entry name" value="S1_domain"/>
</dbReference>
<dbReference type="PANTHER" id="PTHR10724:SF7">
    <property type="entry name" value="SMALL RIBOSOMAL SUBUNIT PROTEIN BS1C"/>
    <property type="match status" value="1"/>
</dbReference>
<evidence type="ECO:0000259" key="4">
    <source>
        <dbReference type="PROSITE" id="PS50126"/>
    </source>
</evidence>
<comment type="similarity">
    <text evidence="1">Belongs to the bacterial ribosomal protein bS1 family.</text>
</comment>
<keyword evidence="3" id="KW-0687">Ribonucleoprotein</keyword>
<dbReference type="Proteomes" id="UP000516428">
    <property type="component" value="Chromosome"/>
</dbReference>
<dbReference type="GO" id="GO:0003729">
    <property type="term" value="F:mRNA binding"/>
    <property type="evidence" value="ECO:0007669"/>
    <property type="project" value="TreeGrafter"/>
</dbReference>
<accession>A0A7H1BIH2</accession>
<dbReference type="KEGG" id="sxn:IAG42_04705"/>
<dbReference type="GO" id="GO:0003735">
    <property type="term" value="F:structural constituent of ribosome"/>
    <property type="evidence" value="ECO:0007669"/>
    <property type="project" value="TreeGrafter"/>
</dbReference>
<dbReference type="PROSITE" id="PS50126">
    <property type="entry name" value="S1"/>
    <property type="match status" value="2"/>
</dbReference>
<gene>
    <name evidence="5" type="ORF">IAG42_04705</name>
</gene>
<dbReference type="SUPFAM" id="SSF50249">
    <property type="entry name" value="Nucleic acid-binding proteins"/>
    <property type="match status" value="2"/>
</dbReference>